<protein>
    <submittedName>
        <fullName evidence="1">BnaA07g10220D protein</fullName>
    </submittedName>
</protein>
<gene>
    <name evidence="1" type="primary">BnaA07g10220D</name>
    <name evidence="1" type="ORF">GSBRNA2T00033148001</name>
</gene>
<dbReference type="EMBL" id="LK032180">
    <property type="protein sequence ID" value="CDY25760.1"/>
    <property type="molecule type" value="Genomic_DNA"/>
</dbReference>
<keyword evidence="2" id="KW-1185">Reference proteome</keyword>
<dbReference type="Proteomes" id="UP000028999">
    <property type="component" value="Unassembled WGS sequence"/>
</dbReference>
<sequence>MLMEQNRQSFIMCQTQS</sequence>
<accession>A0A078GH24</accession>
<reference evidence="1 2" key="1">
    <citation type="journal article" date="2014" name="Science">
        <title>Plant genetics. Early allopolyploid evolution in the post-Neolithic Brassica napus oilseed genome.</title>
        <authorList>
            <person name="Chalhoub B."/>
            <person name="Denoeud F."/>
            <person name="Liu S."/>
            <person name="Parkin I.A."/>
            <person name="Tang H."/>
            <person name="Wang X."/>
            <person name="Chiquet J."/>
            <person name="Belcram H."/>
            <person name="Tong C."/>
            <person name="Samans B."/>
            <person name="Correa M."/>
            <person name="Da Silva C."/>
            <person name="Just J."/>
            <person name="Falentin C."/>
            <person name="Koh C.S."/>
            <person name="Le Clainche I."/>
            <person name="Bernard M."/>
            <person name="Bento P."/>
            <person name="Noel B."/>
            <person name="Labadie K."/>
            <person name="Alberti A."/>
            <person name="Charles M."/>
            <person name="Arnaud D."/>
            <person name="Guo H."/>
            <person name="Daviaud C."/>
            <person name="Alamery S."/>
            <person name="Jabbari K."/>
            <person name="Zhao M."/>
            <person name="Edger P.P."/>
            <person name="Chelaifa H."/>
            <person name="Tack D."/>
            <person name="Lassalle G."/>
            <person name="Mestiri I."/>
            <person name="Schnel N."/>
            <person name="Le Paslier M.C."/>
            <person name="Fan G."/>
            <person name="Renault V."/>
            <person name="Bayer P.E."/>
            <person name="Golicz A.A."/>
            <person name="Manoli S."/>
            <person name="Lee T.H."/>
            <person name="Thi V.H."/>
            <person name="Chalabi S."/>
            <person name="Hu Q."/>
            <person name="Fan C."/>
            <person name="Tollenaere R."/>
            <person name="Lu Y."/>
            <person name="Battail C."/>
            <person name="Shen J."/>
            <person name="Sidebottom C.H."/>
            <person name="Wang X."/>
            <person name="Canaguier A."/>
            <person name="Chauveau A."/>
            <person name="Berard A."/>
            <person name="Deniot G."/>
            <person name="Guan M."/>
            <person name="Liu Z."/>
            <person name="Sun F."/>
            <person name="Lim Y.P."/>
            <person name="Lyons E."/>
            <person name="Town C.D."/>
            <person name="Bancroft I."/>
            <person name="Wang X."/>
            <person name="Meng J."/>
            <person name="Ma J."/>
            <person name="Pires J.C."/>
            <person name="King G.J."/>
            <person name="Brunel D."/>
            <person name="Delourme R."/>
            <person name="Renard M."/>
            <person name="Aury J.M."/>
            <person name="Adams K.L."/>
            <person name="Batley J."/>
            <person name="Snowdon R.J."/>
            <person name="Tost J."/>
            <person name="Edwards D."/>
            <person name="Zhou Y."/>
            <person name="Hua W."/>
            <person name="Sharpe A.G."/>
            <person name="Paterson A.H."/>
            <person name="Guan C."/>
            <person name="Wincker P."/>
        </authorList>
    </citation>
    <scope>NUCLEOTIDE SEQUENCE [LARGE SCALE GENOMIC DNA]</scope>
    <source>
        <strain evidence="2">cv. Darmor-bzh</strain>
    </source>
</reference>
<dbReference type="AlphaFoldDB" id="A0A078GH24"/>
<name>A0A078GH24_BRANA</name>
<evidence type="ECO:0000313" key="2">
    <source>
        <dbReference type="Proteomes" id="UP000028999"/>
    </source>
</evidence>
<dbReference type="PaxDb" id="3708-A0A078GH24"/>
<organism evidence="1 2">
    <name type="scientific">Brassica napus</name>
    <name type="common">Rape</name>
    <dbReference type="NCBI Taxonomy" id="3708"/>
    <lineage>
        <taxon>Eukaryota</taxon>
        <taxon>Viridiplantae</taxon>
        <taxon>Streptophyta</taxon>
        <taxon>Embryophyta</taxon>
        <taxon>Tracheophyta</taxon>
        <taxon>Spermatophyta</taxon>
        <taxon>Magnoliopsida</taxon>
        <taxon>eudicotyledons</taxon>
        <taxon>Gunneridae</taxon>
        <taxon>Pentapetalae</taxon>
        <taxon>rosids</taxon>
        <taxon>malvids</taxon>
        <taxon>Brassicales</taxon>
        <taxon>Brassicaceae</taxon>
        <taxon>Brassiceae</taxon>
        <taxon>Brassica</taxon>
    </lineage>
</organism>
<proteinExistence type="predicted"/>
<evidence type="ECO:0000313" key="1">
    <source>
        <dbReference type="EMBL" id="CDY25760.1"/>
    </source>
</evidence>